<organism evidence="1 3">
    <name type="scientific">Phaeobacter gallaeciensis</name>
    <dbReference type="NCBI Taxonomy" id="60890"/>
    <lineage>
        <taxon>Bacteria</taxon>
        <taxon>Pseudomonadati</taxon>
        <taxon>Pseudomonadota</taxon>
        <taxon>Alphaproteobacteria</taxon>
        <taxon>Rhodobacterales</taxon>
        <taxon>Roseobacteraceae</taxon>
        <taxon>Phaeobacter</taxon>
    </lineage>
</organism>
<evidence type="ECO:0000313" key="1">
    <source>
        <dbReference type="EMBL" id="ANP37839.1"/>
    </source>
</evidence>
<dbReference type="EMBL" id="CP015124">
    <property type="protein sequence ID" value="ANP37839.1"/>
    <property type="molecule type" value="Genomic_DNA"/>
</dbReference>
<keyword evidence="3" id="KW-1185">Reference proteome</keyword>
<accession>A0A1B0ZUP6</accession>
<dbReference type="AlphaFoldDB" id="A0A1B0ZUP6"/>
<reference evidence="2 4" key="2">
    <citation type="submission" date="2023-02" db="EMBL/GenBank/DDBJ databases">
        <title>Population genomics of bacteria associated with diatom.</title>
        <authorList>
            <person name="Xie J."/>
            <person name="Wang H."/>
        </authorList>
    </citation>
    <scope>NUCLEOTIDE SEQUENCE [LARGE SCALE GENOMIC DNA]</scope>
    <source>
        <strain evidence="2 4">PT47_8</strain>
    </source>
</reference>
<dbReference type="Proteomes" id="UP000092565">
    <property type="component" value="Chromosome"/>
</dbReference>
<dbReference type="Pfam" id="PF12915">
    <property type="entry name" value="DUF3833"/>
    <property type="match status" value="1"/>
</dbReference>
<dbReference type="EMBL" id="JARCJK010000002">
    <property type="protein sequence ID" value="MDE4165303.1"/>
    <property type="molecule type" value="Genomic_DNA"/>
</dbReference>
<dbReference type="RefSeq" id="WP_065272600.1">
    <property type="nucleotide sequence ID" value="NZ_CP015124.1"/>
</dbReference>
<gene>
    <name evidence="1" type="ORF">JL2886_02953</name>
    <name evidence="2" type="ORF">PXK24_06335</name>
</gene>
<dbReference type="OrthoDB" id="5296954at2"/>
<reference evidence="1 3" key="1">
    <citation type="submission" date="2016-04" db="EMBL/GenBank/DDBJ databases">
        <authorList>
            <person name="Evans L.H."/>
            <person name="Alamgir A."/>
            <person name="Owens N."/>
            <person name="Weber N.D."/>
            <person name="Virtaneva K."/>
            <person name="Barbian K."/>
            <person name="Babar A."/>
            <person name="Rosenke K."/>
        </authorList>
    </citation>
    <scope>NUCLEOTIDE SEQUENCE [LARGE SCALE GENOMIC DNA]</scope>
    <source>
        <strain evidence="1 3">JL2886</strain>
    </source>
</reference>
<dbReference type="Proteomes" id="UP001218364">
    <property type="component" value="Unassembled WGS sequence"/>
</dbReference>
<sequence length="182" mass="20118">MKLVLLLLVAVLVLALWRPGFGFRAQRLAHYADTGPAFDIQERLSGTLISEGMIYGPRGRVVSRFVARMNGEWDGATGTLSEDFAYANGSTQARKWYLTMGEDGHFTATADDIIGEGKGQQMGATVRLTYRIRLPEDAGGHVLDVTDWMYLMDNGTILNRSEMRKFGIKVAELIATMRPAEG</sequence>
<dbReference type="PATRIC" id="fig|60890.4.peg.2877"/>
<dbReference type="InterPro" id="IPR024409">
    <property type="entry name" value="DUF3833"/>
</dbReference>
<evidence type="ECO:0000313" key="3">
    <source>
        <dbReference type="Proteomes" id="UP000092565"/>
    </source>
</evidence>
<proteinExistence type="predicted"/>
<evidence type="ECO:0000313" key="2">
    <source>
        <dbReference type="EMBL" id="MDE4165303.1"/>
    </source>
</evidence>
<evidence type="ECO:0000313" key="4">
    <source>
        <dbReference type="Proteomes" id="UP001218364"/>
    </source>
</evidence>
<protein>
    <submittedName>
        <fullName evidence="2">DUF3833 domain-containing protein</fullName>
    </submittedName>
</protein>
<name>A0A1B0ZUP6_9RHOB</name>